<dbReference type="Gene3D" id="3.90.180.10">
    <property type="entry name" value="Medium-chain alcohol dehydrogenases, catalytic domain"/>
    <property type="match status" value="1"/>
</dbReference>
<dbReference type="Proteomes" id="UP001207605">
    <property type="component" value="Unassembled WGS sequence"/>
</dbReference>
<dbReference type="SUPFAM" id="SSF50129">
    <property type="entry name" value="GroES-like"/>
    <property type="match status" value="1"/>
</dbReference>
<evidence type="ECO:0000313" key="7">
    <source>
        <dbReference type="Proteomes" id="UP001207605"/>
    </source>
</evidence>
<gene>
    <name evidence="6" type="ORF">OCV65_06990</name>
</gene>
<sequence length="349" mass="38274">MKALVKYAKGPGNLEIREVEEPKVSGDLVKIRVVYAGICGSDLHTWAGEYASNKPPVTLGHEFSGIVEEVGPDVKELKVGDRVTSETTFKTCGKCIYCKNEEYNLCSSRQGLGTQADGGFAEYVINHEARIHKLPEKVSLLQASLTEPLACCVHGAMETSQVKPGETVLIFGPGAMGLLTGMVCKSQGAKVVIAGLTKDEKRFEVARTLGFDRIVDQMKEDLGTVMNEMTDGIGPDKIYECSGAIPALNRSFELIRKKGEVVQIGVFAKDINEVNVGIFFPKEIHYMGTRTQKPSAWRTSLKLMEEGLVHPEKVVTMITDLDNWEEGFTKSKNAEEVKVVIQVADTDEI</sequence>
<dbReference type="InterPro" id="IPR011032">
    <property type="entry name" value="GroES-like_sf"/>
</dbReference>
<comment type="similarity">
    <text evidence="4">Belongs to the zinc-containing alcohol dehydrogenase family.</text>
</comment>
<dbReference type="RefSeq" id="WP_262581464.1">
    <property type="nucleotide sequence ID" value="NZ_JAOQJV010000007.1"/>
</dbReference>
<evidence type="ECO:0000256" key="2">
    <source>
        <dbReference type="ARBA" id="ARBA00022833"/>
    </source>
</evidence>
<comment type="cofactor">
    <cofactor evidence="4">
        <name>Zn(2+)</name>
        <dbReference type="ChEBI" id="CHEBI:29105"/>
    </cofactor>
</comment>
<evidence type="ECO:0000259" key="5">
    <source>
        <dbReference type="SMART" id="SM00829"/>
    </source>
</evidence>
<dbReference type="PANTHER" id="PTHR43401:SF2">
    <property type="entry name" value="L-THREONINE 3-DEHYDROGENASE"/>
    <property type="match status" value="1"/>
</dbReference>
<keyword evidence="7" id="KW-1185">Reference proteome</keyword>
<keyword evidence="2 4" id="KW-0862">Zinc</keyword>
<dbReference type="Pfam" id="PF00107">
    <property type="entry name" value="ADH_zinc_N"/>
    <property type="match status" value="1"/>
</dbReference>
<dbReference type="PROSITE" id="PS00059">
    <property type="entry name" value="ADH_ZINC"/>
    <property type="match status" value="1"/>
</dbReference>
<feature type="domain" description="Enoyl reductase (ER)" evidence="5">
    <location>
        <begin position="10"/>
        <end position="341"/>
    </location>
</feature>
<evidence type="ECO:0000313" key="6">
    <source>
        <dbReference type="EMBL" id="MCU6699974.1"/>
    </source>
</evidence>
<protein>
    <submittedName>
        <fullName evidence="6">Zinc-binding dehydrogenase</fullName>
    </submittedName>
</protein>
<dbReference type="Gene3D" id="3.40.50.720">
    <property type="entry name" value="NAD(P)-binding Rossmann-like Domain"/>
    <property type="match status" value="1"/>
</dbReference>
<proteinExistence type="inferred from homology"/>
<dbReference type="PANTHER" id="PTHR43401">
    <property type="entry name" value="L-THREONINE 3-DEHYDROGENASE"/>
    <property type="match status" value="1"/>
</dbReference>
<evidence type="ECO:0000256" key="3">
    <source>
        <dbReference type="ARBA" id="ARBA00023002"/>
    </source>
</evidence>
<dbReference type="CDD" id="cd08258">
    <property type="entry name" value="Zn_ADH4"/>
    <property type="match status" value="1"/>
</dbReference>
<dbReference type="InterPro" id="IPR002328">
    <property type="entry name" value="ADH_Zn_CS"/>
</dbReference>
<dbReference type="InterPro" id="IPR036291">
    <property type="entry name" value="NAD(P)-bd_dom_sf"/>
</dbReference>
<dbReference type="InterPro" id="IPR050129">
    <property type="entry name" value="Zn_alcohol_dh"/>
</dbReference>
<dbReference type="EMBL" id="JAOQJV010000007">
    <property type="protein sequence ID" value="MCU6699974.1"/>
    <property type="molecule type" value="Genomic_DNA"/>
</dbReference>
<evidence type="ECO:0000256" key="4">
    <source>
        <dbReference type="RuleBase" id="RU361277"/>
    </source>
</evidence>
<dbReference type="Pfam" id="PF08240">
    <property type="entry name" value="ADH_N"/>
    <property type="match status" value="1"/>
</dbReference>
<dbReference type="InterPro" id="IPR013154">
    <property type="entry name" value="ADH-like_N"/>
</dbReference>
<dbReference type="InterPro" id="IPR013149">
    <property type="entry name" value="ADH-like_C"/>
</dbReference>
<dbReference type="SMART" id="SM00829">
    <property type="entry name" value="PKS_ER"/>
    <property type="match status" value="1"/>
</dbReference>
<evidence type="ECO:0000256" key="1">
    <source>
        <dbReference type="ARBA" id="ARBA00022723"/>
    </source>
</evidence>
<reference evidence="6 7" key="1">
    <citation type="journal article" date="2021" name="ISME Commun">
        <title>Automated analysis of genomic sequences facilitates high-throughput and comprehensive description of bacteria.</title>
        <authorList>
            <person name="Hitch T.C.A."/>
        </authorList>
    </citation>
    <scope>NUCLEOTIDE SEQUENCE [LARGE SCALE GENOMIC DNA]</scope>
    <source>
        <strain evidence="6 7">Sanger_02</strain>
    </source>
</reference>
<keyword evidence="3" id="KW-0560">Oxidoreductase</keyword>
<keyword evidence="1 4" id="KW-0479">Metal-binding</keyword>
<accession>A0ABT2S5V1</accession>
<comment type="caution">
    <text evidence="6">The sequence shown here is derived from an EMBL/GenBank/DDBJ whole genome shotgun (WGS) entry which is preliminary data.</text>
</comment>
<name>A0ABT2S5V1_9FIRM</name>
<dbReference type="InterPro" id="IPR020843">
    <property type="entry name" value="ER"/>
</dbReference>
<dbReference type="SUPFAM" id="SSF51735">
    <property type="entry name" value="NAD(P)-binding Rossmann-fold domains"/>
    <property type="match status" value="1"/>
</dbReference>
<organism evidence="6 7">
    <name type="scientific">Dorea ammoniilytica</name>
    <dbReference type="NCBI Taxonomy" id="2981788"/>
    <lineage>
        <taxon>Bacteria</taxon>
        <taxon>Bacillati</taxon>
        <taxon>Bacillota</taxon>
        <taxon>Clostridia</taxon>
        <taxon>Lachnospirales</taxon>
        <taxon>Lachnospiraceae</taxon>
        <taxon>Dorea</taxon>
    </lineage>
</organism>